<dbReference type="InterPro" id="IPR036397">
    <property type="entry name" value="RNaseH_sf"/>
</dbReference>
<dbReference type="Gene3D" id="3.30.420.10">
    <property type="entry name" value="Ribonuclease H-like superfamily/Ribonuclease H"/>
    <property type="match status" value="1"/>
</dbReference>
<dbReference type="VEuPathDB" id="FungiDB:ASPFODRAFT_107149"/>
<dbReference type="SUPFAM" id="SSF53098">
    <property type="entry name" value="Ribonuclease H-like"/>
    <property type="match status" value="1"/>
</dbReference>
<name>A0A1M3SZG4_ASPLC</name>
<feature type="non-terminal residue" evidence="1">
    <location>
        <position position="59"/>
    </location>
</feature>
<dbReference type="OrthoDB" id="4509585at2759"/>
<sequence>CRTDAAILYTDGSGYRGGVGASAVSIRAGQAQKAYLGTETDSTVYAAELKGVEMALSLA</sequence>
<reference evidence="2" key="1">
    <citation type="journal article" date="2017" name="Genome Biol.">
        <title>Comparative genomics reveals high biological diversity and specific adaptations in the industrially and medically important fungal genus Aspergillus.</title>
        <authorList>
            <person name="de Vries R.P."/>
            <person name="Riley R."/>
            <person name="Wiebenga A."/>
            <person name="Aguilar-Osorio G."/>
            <person name="Amillis S."/>
            <person name="Uchima C.A."/>
            <person name="Anderluh G."/>
            <person name="Asadollahi M."/>
            <person name="Askin M."/>
            <person name="Barry K."/>
            <person name="Battaglia E."/>
            <person name="Bayram O."/>
            <person name="Benocci T."/>
            <person name="Braus-Stromeyer S.A."/>
            <person name="Caldana C."/>
            <person name="Canovas D."/>
            <person name="Cerqueira G.C."/>
            <person name="Chen F."/>
            <person name="Chen W."/>
            <person name="Choi C."/>
            <person name="Clum A."/>
            <person name="Dos Santos R.A."/>
            <person name="Damasio A.R."/>
            <person name="Diallinas G."/>
            <person name="Emri T."/>
            <person name="Fekete E."/>
            <person name="Flipphi M."/>
            <person name="Freyberg S."/>
            <person name="Gallo A."/>
            <person name="Gournas C."/>
            <person name="Habgood R."/>
            <person name="Hainaut M."/>
            <person name="Harispe M.L."/>
            <person name="Henrissat B."/>
            <person name="Hilden K.S."/>
            <person name="Hope R."/>
            <person name="Hossain A."/>
            <person name="Karabika E."/>
            <person name="Karaffa L."/>
            <person name="Karanyi Z."/>
            <person name="Krasevec N."/>
            <person name="Kuo A."/>
            <person name="Kusch H."/>
            <person name="LaButti K."/>
            <person name="Lagendijk E.L."/>
            <person name="Lapidus A."/>
            <person name="Levasseur A."/>
            <person name="Lindquist E."/>
            <person name="Lipzen A."/>
            <person name="Logrieco A.F."/>
            <person name="MacCabe A."/>
            <person name="Maekelae M.R."/>
            <person name="Malavazi I."/>
            <person name="Melin P."/>
            <person name="Meyer V."/>
            <person name="Mielnichuk N."/>
            <person name="Miskei M."/>
            <person name="Molnar A.P."/>
            <person name="Mule G."/>
            <person name="Ngan C.Y."/>
            <person name="Orejas M."/>
            <person name="Orosz E."/>
            <person name="Ouedraogo J.P."/>
            <person name="Overkamp K.M."/>
            <person name="Park H.-S."/>
            <person name="Perrone G."/>
            <person name="Piumi F."/>
            <person name="Punt P.J."/>
            <person name="Ram A.F."/>
            <person name="Ramon A."/>
            <person name="Rauscher S."/>
            <person name="Record E."/>
            <person name="Riano-Pachon D.M."/>
            <person name="Robert V."/>
            <person name="Roehrig J."/>
            <person name="Ruller R."/>
            <person name="Salamov A."/>
            <person name="Salih N.S."/>
            <person name="Samson R.A."/>
            <person name="Sandor E."/>
            <person name="Sanguinetti M."/>
            <person name="Schuetze T."/>
            <person name="Sepcic K."/>
            <person name="Shelest E."/>
            <person name="Sherlock G."/>
            <person name="Sophianopoulou V."/>
            <person name="Squina F.M."/>
            <person name="Sun H."/>
            <person name="Susca A."/>
            <person name="Todd R.B."/>
            <person name="Tsang A."/>
            <person name="Unkles S.E."/>
            <person name="van de Wiele N."/>
            <person name="van Rossen-Uffink D."/>
            <person name="Oliveira J.V."/>
            <person name="Vesth T.C."/>
            <person name="Visser J."/>
            <person name="Yu J.-H."/>
            <person name="Zhou M."/>
            <person name="Andersen M.R."/>
            <person name="Archer D.B."/>
            <person name="Baker S.E."/>
            <person name="Benoit I."/>
            <person name="Brakhage A.A."/>
            <person name="Braus G.H."/>
            <person name="Fischer R."/>
            <person name="Frisvad J.C."/>
            <person name="Goldman G.H."/>
            <person name="Houbraken J."/>
            <person name="Oakley B."/>
            <person name="Pocsi I."/>
            <person name="Scazzocchio C."/>
            <person name="Seiboth B."/>
            <person name="vanKuyk P.A."/>
            <person name="Wortman J."/>
            <person name="Dyer P.S."/>
            <person name="Grigoriev I.V."/>
        </authorList>
    </citation>
    <scope>NUCLEOTIDE SEQUENCE [LARGE SCALE GENOMIC DNA]</scope>
    <source>
        <strain evidence="2">CBS 106.47</strain>
    </source>
</reference>
<feature type="non-terminal residue" evidence="1">
    <location>
        <position position="1"/>
    </location>
</feature>
<organism evidence="1 2">
    <name type="scientific">Aspergillus luchuensis (strain CBS 106.47)</name>
    <dbReference type="NCBI Taxonomy" id="1137211"/>
    <lineage>
        <taxon>Eukaryota</taxon>
        <taxon>Fungi</taxon>
        <taxon>Dikarya</taxon>
        <taxon>Ascomycota</taxon>
        <taxon>Pezizomycotina</taxon>
        <taxon>Eurotiomycetes</taxon>
        <taxon>Eurotiomycetidae</taxon>
        <taxon>Eurotiales</taxon>
        <taxon>Aspergillaceae</taxon>
        <taxon>Aspergillus</taxon>
        <taxon>Aspergillus subgen. Circumdati</taxon>
    </lineage>
</organism>
<proteinExistence type="predicted"/>
<dbReference type="Proteomes" id="UP000184063">
    <property type="component" value="Unassembled WGS sequence"/>
</dbReference>
<protein>
    <recommendedName>
        <fullName evidence="3">RNase H type-1 domain-containing protein</fullName>
    </recommendedName>
</protein>
<evidence type="ECO:0000313" key="1">
    <source>
        <dbReference type="EMBL" id="OJZ79897.1"/>
    </source>
</evidence>
<evidence type="ECO:0008006" key="3">
    <source>
        <dbReference type="Google" id="ProtNLM"/>
    </source>
</evidence>
<dbReference type="InterPro" id="IPR012337">
    <property type="entry name" value="RNaseH-like_sf"/>
</dbReference>
<dbReference type="GO" id="GO:0003676">
    <property type="term" value="F:nucleic acid binding"/>
    <property type="evidence" value="ECO:0007669"/>
    <property type="project" value="InterPro"/>
</dbReference>
<dbReference type="AlphaFoldDB" id="A0A1M3SZG4"/>
<evidence type="ECO:0000313" key="2">
    <source>
        <dbReference type="Proteomes" id="UP000184063"/>
    </source>
</evidence>
<gene>
    <name evidence="1" type="ORF">ASPFODRAFT_107149</name>
</gene>
<accession>A0A1M3SZG4</accession>
<dbReference type="EMBL" id="KV878267">
    <property type="protein sequence ID" value="OJZ79897.1"/>
    <property type="molecule type" value="Genomic_DNA"/>
</dbReference>